<dbReference type="Pfam" id="PF01202">
    <property type="entry name" value="SKI"/>
    <property type="match status" value="1"/>
</dbReference>
<accession>A0ABQ1KGX0</accession>
<comment type="caution">
    <text evidence="10">The sequence shown here is derived from an EMBL/GenBank/DDBJ whole genome shotgun (WGS) entry which is preliminary data.</text>
</comment>
<dbReference type="InterPro" id="IPR031322">
    <property type="entry name" value="Shikimate/glucono_kinase"/>
</dbReference>
<keyword evidence="7 9" id="KW-0067">ATP-binding</keyword>
<evidence type="ECO:0000256" key="1">
    <source>
        <dbReference type="ARBA" id="ARBA00004761"/>
    </source>
</evidence>
<dbReference type="Gene3D" id="3.40.50.300">
    <property type="entry name" value="P-loop containing nucleotide triphosphate hydrolases"/>
    <property type="match status" value="1"/>
</dbReference>
<reference evidence="11" key="1">
    <citation type="journal article" date="2019" name="Int. J. Syst. Evol. Microbiol.">
        <title>The Global Catalogue of Microorganisms (GCM) 10K type strain sequencing project: providing services to taxonomists for standard genome sequencing and annotation.</title>
        <authorList>
            <consortium name="The Broad Institute Genomics Platform"/>
            <consortium name="The Broad Institute Genome Sequencing Center for Infectious Disease"/>
            <person name="Wu L."/>
            <person name="Ma J."/>
        </authorList>
    </citation>
    <scope>NUCLEOTIDE SEQUENCE [LARGE SCALE GENOMIC DNA]</scope>
    <source>
        <strain evidence="11">CGMCC 1.15341</strain>
    </source>
</reference>
<organism evidence="10 11">
    <name type="scientific">Marinobacterium zhoushanense</name>
    <dbReference type="NCBI Taxonomy" id="1679163"/>
    <lineage>
        <taxon>Bacteria</taxon>
        <taxon>Pseudomonadati</taxon>
        <taxon>Pseudomonadota</taxon>
        <taxon>Gammaproteobacteria</taxon>
        <taxon>Oceanospirillales</taxon>
        <taxon>Oceanospirillaceae</taxon>
        <taxon>Marinobacterium</taxon>
    </lineage>
</organism>
<keyword evidence="11" id="KW-1185">Reference proteome</keyword>
<comment type="pathway">
    <text evidence="1">Carbohydrate acid metabolism.</text>
</comment>
<keyword evidence="6 9" id="KW-0418">Kinase</keyword>
<sequence>MVKKRYIVMGVSGCGKSLIGSLLAKRLGLAFFDGDDFHPPENVAKMRQGIPLNDQDRYGWLQTLNDLINREEGMVLACSALKPQYRQQLRQGNDAQLIYLKGGVETIWARHSCREGHYFNGREMLESQFRELIEPKVGEAIEVSIDQSAERVLDDVLAALAQSERADK</sequence>
<evidence type="ECO:0000256" key="2">
    <source>
        <dbReference type="ARBA" id="ARBA00008420"/>
    </source>
</evidence>
<evidence type="ECO:0000256" key="9">
    <source>
        <dbReference type="RuleBase" id="RU363066"/>
    </source>
</evidence>
<dbReference type="SUPFAM" id="SSF52540">
    <property type="entry name" value="P-loop containing nucleoside triphosphate hydrolases"/>
    <property type="match status" value="1"/>
</dbReference>
<gene>
    <name evidence="10" type="ORF">GCM10011352_20190</name>
</gene>
<protein>
    <recommendedName>
        <fullName evidence="3 9">Gluconokinase</fullName>
        <ecNumber evidence="3 9">2.7.1.12</ecNumber>
    </recommendedName>
</protein>
<dbReference type="Proteomes" id="UP000629025">
    <property type="component" value="Unassembled WGS sequence"/>
</dbReference>
<dbReference type="NCBIfam" id="TIGR01313">
    <property type="entry name" value="therm_gnt_kin"/>
    <property type="match status" value="1"/>
</dbReference>
<evidence type="ECO:0000256" key="4">
    <source>
        <dbReference type="ARBA" id="ARBA00022679"/>
    </source>
</evidence>
<dbReference type="PANTHER" id="PTHR43442:SF3">
    <property type="entry name" value="GLUCONOKINASE-RELATED"/>
    <property type="match status" value="1"/>
</dbReference>
<name>A0ABQ1KGX0_9GAMM</name>
<dbReference type="CDD" id="cd02021">
    <property type="entry name" value="GntK"/>
    <property type="match status" value="1"/>
</dbReference>
<proteinExistence type="inferred from homology"/>
<comment type="catalytic activity">
    <reaction evidence="8 9">
        <text>D-gluconate + ATP = 6-phospho-D-gluconate + ADP + H(+)</text>
        <dbReference type="Rhea" id="RHEA:19433"/>
        <dbReference type="ChEBI" id="CHEBI:15378"/>
        <dbReference type="ChEBI" id="CHEBI:18391"/>
        <dbReference type="ChEBI" id="CHEBI:30616"/>
        <dbReference type="ChEBI" id="CHEBI:58759"/>
        <dbReference type="ChEBI" id="CHEBI:456216"/>
        <dbReference type="EC" id="2.7.1.12"/>
    </reaction>
</comment>
<evidence type="ECO:0000313" key="10">
    <source>
        <dbReference type="EMBL" id="GGB94104.1"/>
    </source>
</evidence>
<keyword evidence="5 9" id="KW-0547">Nucleotide-binding</keyword>
<dbReference type="EMBL" id="BMIJ01000004">
    <property type="protein sequence ID" value="GGB94104.1"/>
    <property type="molecule type" value="Genomic_DNA"/>
</dbReference>
<evidence type="ECO:0000256" key="7">
    <source>
        <dbReference type="ARBA" id="ARBA00022840"/>
    </source>
</evidence>
<evidence type="ECO:0000313" key="11">
    <source>
        <dbReference type="Proteomes" id="UP000629025"/>
    </source>
</evidence>
<evidence type="ECO:0000256" key="3">
    <source>
        <dbReference type="ARBA" id="ARBA00012054"/>
    </source>
</evidence>
<evidence type="ECO:0000256" key="8">
    <source>
        <dbReference type="ARBA" id="ARBA00048090"/>
    </source>
</evidence>
<dbReference type="InterPro" id="IPR027417">
    <property type="entry name" value="P-loop_NTPase"/>
</dbReference>
<dbReference type="InterPro" id="IPR006001">
    <property type="entry name" value="Therm_gnt_kin"/>
</dbReference>
<dbReference type="PANTHER" id="PTHR43442">
    <property type="entry name" value="GLUCONOKINASE-RELATED"/>
    <property type="match status" value="1"/>
</dbReference>
<comment type="similarity">
    <text evidence="2 9">Belongs to the gluconokinase GntK/GntV family.</text>
</comment>
<evidence type="ECO:0000256" key="5">
    <source>
        <dbReference type="ARBA" id="ARBA00022741"/>
    </source>
</evidence>
<keyword evidence="4 9" id="KW-0808">Transferase</keyword>
<dbReference type="EC" id="2.7.1.12" evidence="3 9"/>
<evidence type="ECO:0000256" key="6">
    <source>
        <dbReference type="ARBA" id="ARBA00022777"/>
    </source>
</evidence>